<organism evidence="2 3">
    <name type="scientific">Elysia crispata</name>
    <name type="common">lettuce slug</name>
    <dbReference type="NCBI Taxonomy" id="231223"/>
    <lineage>
        <taxon>Eukaryota</taxon>
        <taxon>Metazoa</taxon>
        <taxon>Spiralia</taxon>
        <taxon>Lophotrochozoa</taxon>
        <taxon>Mollusca</taxon>
        <taxon>Gastropoda</taxon>
        <taxon>Heterobranchia</taxon>
        <taxon>Euthyneura</taxon>
        <taxon>Panpulmonata</taxon>
        <taxon>Sacoglossa</taxon>
        <taxon>Placobranchoidea</taxon>
        <taxon>Plakobranchidae</taxon>
        <taxon>Elysia</taxon>
    </lineage>
</organism>
<feature type="compositionally biased region" description="Low complexity" evidence="1">
    <location>
        <begin position="82"/>
        <end position="110"/>
    </location>
</feature>
<reference evidence="2" key="1">
    <citation type="journal article" date="2023" name="G3 (Bethesda)">
        <title>A reference genome for the long-term kleptoplast-retaining sea slug Elysia crispata morphotype clarki.</title>
        <authorList>
            <person name="Eastman K.E."/>
            <person name="Pendleton A.L."/>
            <person name="Shaikh M.A."/>
            <person name="Suttiyut T."/>
            <person name="Ogas R."/>
            <person name="Tomko P."/>
            <person name="Gavelis G."/>
            <person name="Widhalm J.R."/>
            <person name="Wisecaver J.H."/>
        </authorList>
    </citation>
    <scope>NUCLEOTIDE SEQUENCE</scope>
    <source>
        <strain evidence="2">ECLA1</strain>
    </source>
</reference>
<evidence type="ECO:0000313" key="3">
    <source>
        <dbReference type="Proteomes" id="UP001283361"/>
    </source>
</evidence>
<protein>
    <submittedName>
        <fullName evidence="2">Uncharacterized protein</fullName>
    </submittedName>
</protein>
<sequence length="233" mass="24956">MTASRPDGLVGTKTASRPDRLVGTMTASRPDRLVGTMTASRPDRLVGTMTASGPDGCEIYLDSPAPLERLLATLPRRTCNMSRSLSSGSGMESIPYGLTESSPSLTPSSTHARGTSIGQRPRSRIKRQRRGRTFPKLTDLPVNVAHGQNSPSSGRPRDRSHTPDAAHLCSRLSSSQGRSPLPANAYNNQRAIQVSEQATAPCYSHRTRHDTILESASLATYTRHGKAVTAVPG</sequence>
<feature type="region of interest" description="Disordered" evidence="1">
    <location>
        <begin position="82"/>
        <end position="183"/>
    </location>
</feature>
<evidence type="ECO:0000313" key="2">
    <source>
        <dbReference type="EMBL" id="KAK3778217.1"/>
    </source>
</evidence>
<feature type="compositionally biased region" description="Basic residues" evidence="1">
    <location>
        <begin position="121"/>
        <end position="133"/>
    </location>
</feature>
<comment type="caution">
    <text evidence="2">The sequence shown here is derived from an EMBL/GenBank/DDBJ whole genome shotgun (WGS) entry which is preliminary data.</text>
</comment>
<keyword evidence="3" id="KW-1185">Reference proteome</keyword>
<feature type="compositionally biased region" description="Basic and acidic residues" evidence="1">
    <location>
        <begin position="155"/>
        <end position="164"/>
    </location>
</feature>
<gene>
    <name evidence="2" type="ORF">RRG08_060144</name>
</gene>
<dbReference type="AlphaFoldDB" id="A0AAE1DPT4"/>
<dbReference type="EMBL" id="JAWDGP010002984">
    <property type="protein sequence ID" value="KAK3778217.1"/>
    <property type="molecule type" value="Genomic_DNA"/>
</dbReference>
<dbReference type="Proteomes" id="UP001283361">
    <property type="component" value="Unassembled WGS sequence"/>
</dbReference>
<evidence type="ECO:0000256" key="1">
    <source>
        <dbReference type="SAM" id="MobiDB-lite"/>
    </source>
</evidence>
<feature type="region of interest" description="Disordered" evidence="1">
    <location>
        <begin position="1"/>
        <end position="55"/>
    </location>
</feature>
<name>A0AAE1DPT4_9GAST</name>
<proteinExistence type="predicted"/>
<accession>A0AAE1DPT4</accession>